<accession>A0A6A6RNV2</accession>
<dbReference type="OrthoDB" id="6428749at2759"/>
<name>A0A6A6RNV2_9PLEO</name>
<keyword evidence="2" id="KW-0378">Hydrolase</keyword>
<dbReference type="SUPFAM" id="SSF75304">
    <property type="entry name" value="Amidase signature (AS) enzymes"/>
    <property type="match status" value="1"/>
</dbReference>
<protein>
    <recommendedName>
        <fullName evidence="3">Amidase domain-containing protein</fullName>
    </recommendedName>
</protein>
<dbReference type="PANTHER" id="PTHR46072:SF8">
    <property type="entry name" value="AMIDASE DOMAIN-CONTAINING PROTEIN"/>
    <property type="match status" value="1"/>
</dbReference>
<gene>
    <name evidence="4" type="ORF">P280DRAFT_483104</name>
</gene>
<dbReference type="InterPro" id="IPR023631">
    <property type="entry name" value="Amidase_dom"/>
</dbReference>
<evidence type="ECO:0000256" key="2">
    <source>
        <dbReference type="ARBA" id="ARBA00022801"/>
    </source>
</evidence>
<comment type="similarity">
    <text evidence="1">Belongs to the amidase family.</text>
</comment>
<feature type="domain" description="Amidase" evidence="3">
    <location>
        <begin position="42"/>
        <end position="98"/>
    </location>
</feature>
<evidence type="ECO:0000313" key="4">
    <source>
        <dbReference type="EMBL" id="KAF2637219.1"/>
    </source>
</evidence>
<evidence type="ECO:0000313" key="5">
    <source>
        <dbReference type="Proteomes" id="UP000799753"/>
    </source>
</evidence>
<organism evidence="4 5">
    <name type="scientific">Massarina eburnea CBS 473.64</name>
    <dbReference type="NCBI Taxonomy" id="1395130"/>
    <lineage>
        <taxon>Eukaryota</taxon>
        <taxon>Fungi</taxon>
        <taxon>Dikarya</taxon>
        <taxon>Ascomycota</taxon>
        <taxon>Pezizomycotina</taxon>
        <taxon>Dothideomycetes</taxon>
        <taxon>Pleosporomycetidae</taxon>
        <taxon>Pleosporales</taxon>
        <taxon>Massarineae</taxon>
        <taxon>Massarinaceae</taxon>
        <taxon>Massarina</taxon>
    </lineage>
</organism>
<sequence length="100" mass="10457">MELTVVSPSSTHTRVTGMKKNVHKVNGEVVSKLLSLGDILYRETVNNVIGTRLNPNNRNLSCGGTSGGGEGAFQALRGSLVGLGTVIGGLVRILAALNWI</sequence>
<dbReference type="AlphaFoldDB" id="A0A6A6RNV2"/>
<dbReference type="InterPro" id="IPR036928">
    <property type="entry name" value="AS_sf"/>
</dbReference>
<dbReference type="PANTHER" id="PTHR46072">
    <property type="entry name" value="AMIDASE-RELATED-RELATED"/>
    <property type="match status" value="1"/>
</dbReference>
<proteinExistence type="inferred from homology"/>
<dbReference type="GO" id="GO:0016787">
    <property type="term" value="F:hydrolase activity"/>
    <property type="evidence" value="ECO:0007669"/>
    <property type="project" value="UniProtKB-KW"/>
</dbReference>
<dbReference type="Proteomes" id="UP000799753">
    <property type="component" value="Unassembled WGS sequence"/>
</dbReference>
<reference evidence="4" key="1">
    <citation type="journal article" date="2020" name="Stud. Mycol.">
        <title>101 Dothideomycetes genomes: a test case for predicting lifestyles and emergence of pathogens.</title>
        <authorList>
            <person name="Haridas S."/>
            <person name="Albert R."/>
            <person name="Binder M."/>
            <person name="Bloem J."/>
            <person name="Labutti K."/>
            <person name="Salamov A."/>
            <person name="Andreopoulos B."/>
            <person name="Baker S."/>
            <person name="Barry K."/>
            <person name="Bills G."/>
            <person name="Bluhm B."/>
            <person name="Cannon C."/>
            <person name="Castanera R."/>
            <person name="Culley D."/>
            <person name="Daum C."/>
            <person name="Ezra D."/>
            <person name="Gonzalez J."/>
            <person name="Henrissat B."/>
            <person name="Kuo A."/>
            <person name="Liang C."/>
            <person name="Lipzen A."/>
            <person name="Lutzoni F."/>
            <person name="Magnuson J."/>
            <person name="Mondo S."/>
            <person name="Nolan M."/>
            <person name="Ohm R."/>
            <person name="Pangilinan J."/>
            <person name="Park H.-J."/>
            <person name="Ramirez L."/>
            <person name="Alfaro M."/>
            <person name="Sun H."/>
            <person name="Tritt A."/>
            <person name="Yoshinaga Y."/>
            <person name="Zwiers L.-H."/>
            <person name="Turgeon B."/>
            <person name="Goodwin S."/>
            <person name="Spatafora J."/>
            <person name="Crous P."/>
            <person name="Grigoriev I."/>
        </authorList>
    </citation>
    <scope>NUCLEOTIDE SEQUENCE</scope>
    <source>
        <strain evidence="4">CBS 473.64</strain>
    </source>
</reference>
<keyword evidence="5" id="KW-1185">Reference proteome</keyword>
<dbReference type="EMBL" id="MU006794">
    <property type="protein sequence ID" value="KAF2637219.1"/>
    <property type="molecule type" value="Genomic_DNA"/>
</dbReference>
<dbReference type="Gene3D" id="3.90.1300.10">
    <property type="entry name" value="Amidase signature (AS) domain"/>
    <property type="match status" value="1"/>
</dbReference>
<evidence type="ECO:0000256" key="1">
    <source>
        <dbReference type="ARBA" id="ARBA00009199"/>
    </source>
</evidence>
<dbReference type="Pfam" id="PF01425">
    <property type="entry name" value="Amidase"/>
    <property type="match status" value="1"/>
</dbReference>
<evidence type="ECO:0000259" key="3">
    <source>
        <dbReference type="Pfam" id="PF01425"/>
    </source>
</evidence>